<dbReference type="OrthoDB" id="9806951at2"/>
<protein>
    <submittedName>
        <fullName evidence="2">ATP-binding protein</fullName>
    </submittedName>
</protein>
<dbReference type="Pfam" id="PF01935">
    <property type="entry name" value="DUF87"/>
    <property type="match status" value="1"/>
</dbReference>
<dbReference type="GO" id="GO:0005524">
    <property type="term" value="F:ATP binding"/>
    <property type="evidence" value="ECO:0007669"/>
    <property type="project" value="UniProtKB-KW"/>
</dbReference>
<dbReference type="SUPFAM" id="SSF52540">
    <property type="entry name" value="P-loop containing nucleoside triphosphate hydrolases"/>
    <property type="match status" value="1"/>
</dbReference>
<dbReference type="PANTHER" id="PTHR42957:SF1">
    <property type="entry name" value="HELICASE MJ1565-RELATED"/>
    <property type="match status" value="1"/>
</dbReference>
<dbReference type="Gene3D" id="3.40.50.300">
    <property type="entry name" value="P-loop containing nucleotide triphosphate hydrolases"/>
    <property type="match status" value="2"/>
</dbReference>
<keyword evidence="2" id="KW-0547">Nucleotide-binding</keyword>
<accession>A0A6I0F235</accession>
<evidence type="ECO:0000259" key="1">
    <source>
        <dbReference type="Pfam" id="PF01935"/>
    </source>
</evidence>
<dbReference type="InterPro" id="IPR027417">
    <property type="entry name" value="P-loop_NTPase"/>
</dbReference>
<feature type="domain" description="Helicase HerA central" evidence="1">
    <location>
        <begin position="126"/>
        <end position="416"/>
    </location>
</feature>
<evidence type="ECO:0000313" key="2">
    <source>
        <dbReference type="EMBL" id="KAB3531056.1"/>
    </source>
</evidence>
<evidence type="ECO:0000313" key="3">
    <source>
        <dbReference type="Proteomes" id="UP000432715"/>
    </source>
</evidence>
<reference evidence="2 3" key="1">
    <citation type="submission" date="2019-10" db="EMBL/GenBank/DDBJ databases">
        <title>Alkaliphilus serpentinus sp. nov. and Alkaliphilus pronyensis sp. nov., two novel anaerobic alkaliphilic species isolated from the serpentinized-hosted hydrothermal field of the Prony Bay (New Caledonia).</title>
        <authorList>
            <person name="Postec A."/>
        </authorList>
    </citation>
    <scope>NUCLEOTIDE SEQUENCE [LARGE SCALE GENOMIC DNA]</scope>
    <source>
        <strain evidence="2 3">LacV</strain>
    </source>
</reference>
<dbReference type="Proteomes" id="UP000432715">
    <property type="component" value="Unassembled WGS sequence"/>
</dbReference>
<name>A0A6I0F235_9FIRM</name>
<organism evidence="2 3">
    <name type="scientific">Alkaliphilus pronyensis</name>
    <dbReference type="NCBI Taxonomy" id="1482732"/>
    <lineage>
        <taxon>Bacteria</taxon>
        <taxon>Bacillati</taxon>
        <taxon>Bacillota</taxon>
        <taxon>Clostridia</taxon>
        <taxon>Peptostreptococcales</taxon>
        <taxon>Natronincolaceae</taxon>
        <taxon>Alkaliphilus</taxon>
    </lineage>
</organism>
<dbReference type="PANTHER" id="PTHR42957">
    <property type="entry name" value="HELICASE MJ1565-RELATED"/>
    <property type="match status" value="1"/>
</dbReference>
<keyword evidence="2" id="KW-0067">ATP-binding</keyword>
<proteinExistence type="predicted"/>
<dbReference type="NCBIfam" id="NF042944">
    <property type="entry name" value="HerA_antiphage_2"/>
    <property type="match status" value="1"/>
</dbReference>
<dbReference type="RefSeq" id="WP_151862117.1">
    <property type="nucleotide sequence ID" value="NZ_WBZC01000061.1"/>
</dbReference>
<dbReference type="InterPro" id="IPR002789">
    <property type="entry name" value="HerA_central"/>
</dbReference>
<comment type="caution">
    <text evidence="2">The sequence shown here is derived from an EMBL/GenBank/DDBJ whole genome shotgun (WGS) entry which is preliminary data.</text>
</comment>
<dbReference type="InterPro" id="IPR008571">
    <property type="entry name" value="HerA-like"/>
</dbReference>
<dbReference type="AlphaFoldDB" id="A0A6I0F235"/>
<gene>
    <name evidence="2" type="ORF">F8154_13355</name>
</gene>
<sequence>MEELQKMNAEVISVFPNKIRIVVDNLEEFKLEDESLKVGSYLRVADNENSILIAIIENFSIEVSDAGKRDYIIEATPLGLIRDGEFVRGGDTIAIPPKKVEPASKSDIEKIYNDSITLSEQFIFSTLSSNREIKIPVNGNKFFNKHISIIGSTGSGKSHTVASIIQKAVNSKAGEYSLNNSHVIIFDIHSEYKAAFPNANIINIDNLTLPYWLLNSEELEEILLDTGERDDYNQSSVFRTLVTANKKKYNQTYEKIFYDTPVFFDINEIVNAIINYKNETENAKCAGRYMINDGTYSLTDGKTTEQSGIKLTNEERINKYFEKELTFYPTKGQNVTKGDYADGTLDKFSIRFQSKVIDKRLEFLFGDKSKTITFEETLQKLMGYCGEEPNNVTVIDLSGIPFEVLSITVSLISRMIFEYGYYYKRLRCRENPDEKINNDVPILLVYEEAHKYVPRSELTKYRSSQKAIERIAKEGRKYGITLLLASQRPSEISETIFSQCNNFIAMRLTNPNDQGYVKKLLPDTLGNLIDKMPSLSAGEALLIGEAIILPSIVQIEKSSLPPSSNDIPYWDLWKEEWKNLDLTEIKAEWYK</sequence>
<keyword evidence="3" id="KW-1185">Reference proteome</keyword>
<dbReference type="EMBL" id="WBZC01000061">
    <property type="protein sequence ID" value="KAB3531056.1"/>
    <property type="molecule type" value="Genomic_DNA"/>
</dbReference>